<reference evidence="3" key="1">
    <citation type="submission" date="2021-02" db="EMBL/GenBank/DDBJ databases">
        <authorList>
            <person name="Dougan E. K."/>
            <person name="Rhodes N."/>
            <person name="Thang M."/>
            <person name="Chan C."/>
        </authorList>
    </citation>
    <scope>NUCLEOTIDE SEQUENCE</scope>
</reference>
<organism evidence="3 4">
    <name type="scientific">Symbiodinium natans</name>
    <dbReference type="NCBI Taxonomy" id="878477"/>
    <lineage>
        <taxon>Eukaryota</taxon>
        <taxon>Sar</taxon>
        <taxon>Alveolata</taxon>
        <taxon>Dinophyceae</taxon>
        <taxon>Suessiales</taxon>
        <taxon>Symbiodiniaceae</taxon>
        <taxon>Symbiodinium</taxon>
    </lineage>
</organism>
<dbReference type="Proteomes" id="UP000604046">
    <property type="component" value="Unassembled WGS sequence"/>
</dbReference>
<dbReference type="EMBL" id="CAJNDS010002623">
    <property type="protein sequence ID" value="CAE7548313.1"/>
    <property type="molecule type" value="Genomic_DNA"/>
</dbReference>
<keyword evidence="2" id="KW-1133">Transmembrane helix</keyword>
<protein>
    <submittedName>
        <fullName evidence="3">Uncharacterized protein</fullName>
    </submittedName>
</protein>
<keyword evidence="2" id="KW-0812">Transmembrane</keyword>
<evidence type="ECO:0000313" key="3">
    <source>
        <dbReference type="EMBL" id="CAE7548313.1"/>
    </source>
</evidence>
<keyword evidence="4" id="KW-1185">Reference proteome</keyword>
<dbReference type="AlphaFoldDB" id="A0A812TRM9"/>
<sequence>MFQYTDVDVQNRKIALVMQVVALLALASYGITRVWAIVLGAPPIHFSVVPVGNMPYACLCCVWGGKVQRAMGYIFSGHREPQYVDVVLEEHNPPLQFEASDCACADFSPWESSATETYALASTCNNGDNLIIRLRPGKEREETEEFNWVQPGGSTATMQKKQVGWDHMFFQEVAAYFSLPYIHHDAATAWLPGEHWSLDRPEVTTDTNARTCAIGIKGQKDTMVQELKLGALPQLFDLLTGVGGMISVLGTFLGLIFVKKHKQHAISKLYDERTMRFIRKDPETLMQEGIPTAGLPSDSPTTFGRTPCAPRESE</sequence>
<proteinExistence type="predicted"/>
<accession>A0A812TRM9</accession>
<evidence type="ECO:0000256" key="1">
    <source>
        <dbReference type="SAM" id="MobiDB-lite"/>
    </source>
</evidence>
<feature type="transmembrane region" description="Helical" evidence="2">
    <location>
        <begin position="238"/>
        <end position="258"/>
    </location>
</feature>
<name>A0A812TRM9_9DINO</name>
<evidence type="ECO:0000256" key="2">
    <source>
        <dbReference type="SAM" id="Phobius"/>
    </source>
</evidence>
<feature type="region of interest" description="Disordered" evidence="1">
    <location>
        <begin position="290"/>
        <end position="314"/>
    </location>
</feature>
<gene>
    <name evidence="3" type="ORF">SNAT2548_LOCUS30776</name>
</gene>
<evidence type="ECO:0000313" key="4">
    <source>
        <dbReference type="Proteomes" id="UP000604046"/>
    </source>
</evidence>
<comment type="caution">
    <text evidence="3">The sequence shown here is derived from an EMBL/GenBank/DDBJ whole genome shotgun (WGS) entry which is preliminary data.</text>
</comment>
<keyword evidence="2" id="KW-0472">Membrane</keyword>